<organism evidence="1 2">
    <name type="scientific">Cirrhinus molitorella</name>
    <name type="common">mud carp</name>
    <dbReference type="NCBI Taxonomy" id="172907"/>
    <lineage>
        <taxon>Eukaryota</taxon>
        <taxon>Metazoa</taxon>
        <taxon>Chordata</taxon>
        <taxon>Craniata</taxon>
        <taxon>Vertebrata</taxon>
        <taxon>Euteleostomi</taxon>
        <taxon>Actinopterygii</taxon>
        <taxon>Neopterygii</taxon>
        <taxon>Teleostei</taxon>
        <taxon>Ostariophysi</taxon>
        <taxon>Cypriniformes</taxon>
        <taxon>Cyprinidae</taxon>
        <taxon>Labeoninae</taxon>
        <taxon>Labeonini</taxon>
        <taxon>Cirrhinus</taxon>
    </lineage>
</organism>
<proteinExistence type="predicted"/>
<name>A0AA88TK54_9TELE</name>
<gene>
    <name evidence="1" type="ORF">Q8A67_024412</name>
</gene>
<dbReference type="EMBL" id="JAUYZG010000024">
    <property type="protein sequence ID" value="KAK2870020.1"/>
    <property type="molecule type" value="Genomic_DNA"/>
</dbReference>
<evidence type="ECO:0000313" key="1">
    <source>
        <dbReference type="EMBL" id="KAK2870020.1"/>
    </source>
</evidence>
<dbReference type="AlphaFoldDB" id="A0AA88TK54"/>
<evidence type="ECO:0000313" key="2">
    <source>
        <dbReference type="Proteomes" id="UP001187343"/>
    </source>
</evidence>
<accession>A0AA88TK54</accession>
<protein>
    <submittedName>
        <fullName evidence="1">Uncharacterized protein</fullName>
    </submittedName>
</protein>
<sequence>MNEGLTGLEQHDAAFQSARGEAWSRGRKRRGRLGERAIPHSAWLVETTTSASRLSHAPSLSLLEPDSHGVTCTYILDALGGEVRCDITANATKRSKVGFPRSHLLELPFPCLPGIGSVPQCRTAAPQKTMNEFVLLSAISRPHTNHLSHYAEL</sequence>
<dbReference type="Proteomes" id="UP001187343">
    <property type="component" value="Unassembled WGS sequence"/>
</dbReference>
<keyword evidence="2" id="KW-1185">Reference proteome</keyword>
<reference evidence="1" key="1">
    <citation type="submission" date="2023-08" db="EMBL/GenBank/DDBJ databases">
        <title>Chromosome-level Genome Assembly of mud carp (Cirrhinus molitorella).</title>
        <authorList>
            <person name="Liu H."/>
        </authorList>
    </citation>
    <scope>NUCLEOTIDE SEQUENCE</scope>
    <source>
        <strain evidence="1">Prfri</strain>
        <tissue evidence="1">Muscle</tissue>
    </source>
</reference>
<comment type="caution">
    <text evidence="1">The sequence shown here is derived from an EMBL/GenBank/DDBJ whole genome shotgun (WGS) entry which is preliminary data.</text>
</comment>